<evidence type="ECO:0000313" key="3">
    <source>
        <dbReference type="Proteomes" id="UP000324106"/>
    </source>
</evidence>
<feature type="compositionally biased region" description="Low complexity" evidence="1">
    <location>
        <begin position="176"/>
        <end position="190"/>
    </location>
</feature>
<reference evidence="2 3" key="1">
    <citation type="submission" date="2018-05" db="EMBL/GenBank/DDBJ databases">
        <title>Streptomyces venezuelae.</title>
        <authorList>
            <person name="Kim W."/>
            <person name="Lee N."/>
            <person name="Cho B.-K."/>
        </authorList>
    </citation>
    <scope>NUCLEOTIDE SEQUENCE [LARGE SCALE GENOMIC DNA]</scope>
    <source>
        <strain evidence="2 3">ATCC 15068</strain>
    </source>
</reference>
<feature type="compositionally biased region" description="Low complexity" evidence="1">
    <location>
        <begin position="137"/>
        <end position="161"/>
    </location>
</feature>
<evidence type="ECO:0000313" key="2">
    <source>
        <dbReference type="EMBL" id="QES23038.1"/>
    </source>
</evidence>
<feature type="compositionally biased region" description="Low complexity" evidence="1">
    <location>
        <begin position="1"/>
        <end position="10"/>
    </location>
</feature>
<gene>
    <name evidence="2" type="ORF">DEJ46_31180</name>
</gene>
<evidence type="ECO:0000256" key="1">
    <source>
        <dbReference type="SAM" id="MobiDB-lite"/>
    </source>
</evidence>
<dbReference type="EMBL" id="CP029194">
    <property type="protein sequence ID" value="QES23038.1"/>
    <property type="molecule type" value="Genomic_DNA"/>
</dbReference>
<dbReference type="AlphaFoldDB" id="A0A5P2AZT7"/>
<feature type="compositionally biased region" description="Pro residues" evidence="1">
    <location>
        <begin position="64"/>
        <end position="84"/>
    </location>
</feature>
<proteinExistence type="predicted"/>
<sequence length="344" mass="35510">MLQQSQQSQQLPGSHCWQSPSRRWRLHGSSKVPQHIWQVQARPTQRAHPAMSPRRLGGSGGNGPPGPPGPPGPGAYGPPGPAGPPGAYGLPGVAYGFPGTGPCACGAPCPAPCEQLVVPKARSTELRSSWARRTWTSLSSANSASRRASRIPCRASSASRRASSREVPVAVSGFQAPATASAGWSSTASRRWARRPKSRPASASGAAFSGRPARTAVCAKAAAVAVSVGSVTVSSGVPSPARVSIPVCRSTASTRTAVSKPRERPVLAPALSQERATRRAAAATGLRANRPSRSATWSRTFAEARTSETAAARRAPSPWATGAVRMARSAQGPAVRRPAAVTPV</sequence>
<feature type="region of interest" description="Disordered" evidence="1">
    <location>
        <begin position="1"/>
        <end position="91"/>
    </location>
</feature>
<dbReference type="Proteomes" id="UP000324106">
    <property type="component" value="Chromosome"/>
</dbReference>
<accession>A0A5P2AZT7</accession>
<feature type="compositionally biased region" description="Low complexity" evidence="1">
    <location>
        <begin position="303"/>
        <end position="318"/>
    </location>
</feature>
<feature type="region of interest" description="Disordered" evidence="1">
    <location>
        <begin position="135"/>
        <end position="212"/>
    </location>
</feature>
<feature type="compositionally biased region" description="Low complexity" evidence="1">
    <location>
        <begin position="279"/>
        <end position="289"/>
    </location>
</feature>
<organism evidence="2 3">
    <name type="scientific">Streptomyces venezuelae</name>
    <dbReference type="NCBI Taxonomy" id="54571"/>
    <lineage>
        <taxon>Bacteria</taxon>
        <taxon>Bacillati</taxon>
        <taxon>Actinomycetota</taxon>
        <taxon>Actinomycetes</taxon>
        <taxon>Kitasatosporales</taxon>
        <taxon>Streptomycetaceae</taxon>
        <taxon>Streptomyces</taxon>
    </lineage>
</organism>
<protein>
    <submittedName>
        <fullName evidence="2">Uncharacterized protein</fullName>
    </submittedName>
</protein>
<feature type="region of interest" description="Disordered" evidence="1">
    <location>
        <begin position="270"/>
        <end position="320"/>
    </location>
</feature>
<name>A0A5P2AZT7_STRVZ</name>